<evidence type="ECO:0000256" key="1">
    <source>
        <dbReference type="ARBA" id="ARBA00022729"/>
    </source>
</evidence>
<feature type="region of interest" description="Disordered" evidence="2">
    <location>
        <begin position="114"/>
        <end position="133"/>
    </location>
</feature>
<accession>A0A841C8M4</accession>
<name>A0A841C8M4_9LACT</name>
<feature type="domain" description="DUF4352" evidence="3">
    <location>
        <begin position="141"/>
        <end position="247"/>
    </location>
</feature>
<dbReference type="Pfam" id="PF11611">
    <property type="entry name" value="DUF4352"/>
    <property type="match status" value="1"/>
</dbReference>
<dbReference type="Gene3D" id="2.60.40.1240">
    <property type="match status" value="1"/>
</dbReference>
<evidence type="ECO:0000313" key="4">
    <source>
        <dbReference type="EMBL" id="MBB5887749.1"/>
    </source>
</evidence>
<feature type="compositionally biased region" description="Low complexity" evidence="2">
    <location>
        <begin position="115"/>
        <end position="133"/>
    </location>
</feature>
<evidence type="ECO:0000256" key="2">
    <source>
        <dbReference type="SAM" id="MobiDB-lite"/>
    </source>
</evidence>
<evidence type="ECO:0000259" key="3">
    <source>
        <dbReference type="Pfam" id="PF11611"/>
    </source>
</evidence>
<dbReference type="InterPro" id="IPR029050">
    <property type="entry name" value="Immunoprotect_excell_Ig-like"/>
</dbReference>
<protein>
    <recommendedName>
        <fullName evidence="3">DUF4352 domain-containing protein</fullName>
    </recommendedName>
</protein>
<sequence length="248" mass="26348">MQANTIKLIISLNKTILGDWLVKKFLLIAVAMMSIGVLSACGNSSASSSSNTSKSTSSHDSNYYYNQEKDSLKNLKTLVENGALSNSDAKQDFEKEQATDAKNGYASSLKWTDVSTDGDTSSSDSSSNSNIGTIGTTFKDSSDVSYTVTAITPNSPNVSLEDANSGETALEVDVTVVNNGSSVADFNATRFDAYDSQGNTLNLDSATYGNDVPDTIPPTITAKIEIFFDNSGTGPYKITLNNVVWSSQ</sequence>
<reference evidence="4 5" key="1">
    <citation type="submission" date="2020-08" db="EMBL/GenBank/DDBJ databases">
        <title>Genomic Encyclopedia of Type Strains, Phase IV (KMG-IV): sequencing the most valuable type-strain genomes for metagenomic binning, comparative biology and taxonomic classification.</title>
        <authorList>
            <person name="Goeker M."/>
        </authorList>
    </citation>
    <scope>NUCLEOTIDE SEQUENCE [LARGE SCALE GENOMIC DNA]</scope>
    <source>
        <strain evidence="4 5">DSM 14925</strain>
    </source>
</reference>
<keyword evidence="1" id="KW-0732">Signal</keyword>
<proteinExistence type="predicted"/>
<gene>
    <name evidence="4" type="ORF">HNQ37_000623</name>
</gene>
<dbReference type="Proteomes" id="UP000562464">
    <property type="component" value="Unassembled WGS sequence"/>
</dbReference>
<dbReference type="InterPro" id="IPR029051">
    <property type="entry name" value="DUF4352"/>
</dbReference>
<dbReference type="RefSeq" id="WP_183539208.1">
    <property type="nucleotide sequence ID" value="NZ_JACHHV010000007.1"/>
</dbReference>
<dbReference type="EMBL" id="JACHHV010000007">
    <property type="protein sequence ID" value="MBB5887749.1"/>
    <property type="molecule type" value="Genomic_DNA"/>
</dbReference>
<organism evidence="4 5">
    <name type="scientific">Lactovum miscens</name>
    <dbReference type="NCBI Taxonomy" id="190387"/>
    <lineage>
        <taxon>Bacteria</taxon>
        <taxon>Bacillati</taxon>
        <taxon>Bacillota</taxon>
        <taxon>Bacilli</taxon>
        <taxon>Lactobacillales</taxon>
        <taxon>Streptococcaceae</taxon>
        <taxon>Lactovum</taxon>
    </lineage>
</organism>
<evidence type="ECO:0000313" key="5">
    <source>
        <dbReference type="Proteomes" id="UP000562464"/>
    </source>
</evidence>
<comment type="caution">
    <text evidence="4">The sequence shown here is derived from an EMBL/GenBank/DDBJ whole genome shotgun (WGS) entry which is preliminary data.</text>
</comment>
<dbReference type="AlphaFoldDB" id="A0A841C8M4"/>
<keyword evidence="5" id="KW-1185">Reference proteome</keyword>